<gene>
    <name evidence="5" type="ORF">CCHL11_08913</name>
</gene>
<dbReference type="EMBL" id="MPGH01000241">
    <property type="protein sequence ID" value="OLN81839.1"/>
    <property type="molecule type" value="Genomic_DNA"/>
</dbReference>
<feature type="region of interest" description="Disordered" evidence="2">
    <location>
        <begin position="990"/>
        <end position="1010"/>
    </location>
</feature>
<dbReference type="Proteomes" id="UP000186583">
    <property type="component" value="Unassembled WGS sequence"/>
</dbReference>
<evidence type="ECO:0000259" key="4">
    <source>
        <dbReference type="Pfam" id="PF24564"/>
    </source>
</evidence>
<feature type="compositionally biased region" description="Acidic residues" evidence="2">
    <location>
        <begin position="993"/>
        <end position="1003"/>
    </location>
</feature>
<dbReference type="OrthoDB" id="3598281at2759"/>
<evidence type="ECO:0000259" key="3">
    <source>
        <dbReference type="Pfam" id="PF00350"/>
    </source>
</evidence>
<keyword evidence="6" id="KW-1185">Reference proteome</keyword>
<dbReference type="SUPFAM" id="SSF52540">
    <property type="entry name" value="P-loop containing nucleoside triphosphate hydrolases"/>
    <property type="match status" value="1"/>
</dbReference>
<evidence type="ECO:0000313" key="6">
    <source>
        <dbReference type="Proteomes" id="UP000186583"/>
    </source>
</evidence>
<dbReference type="AlphaFoldDB" id="A0A1Q8RC65"/>
<feature type="region of interest" description="Disordered" evidence="2">
    <location>
        <begin position="417"/>
        <end position="470"/>
    </location>
</feature>
<dbReference type="Gene3D" id="3.40.50.300">
    <property type="entry name" value="P-loop containing nucleotide triphosphate hydrolases"/>
    <property type="match status" value="1"/>
</dbReference>
<proteinExistence type="predicted"/>
<feature type="domain" description="Dynamin N-terminal" evidence="3">
    <location>
        <begin position="80"/>
        <end position="324"/>
    </location>
</feature>
<sequence>MEGQSVLEEGSVSEMAHRQLDLAKSEKNASQLRVIDAKTTELLGDIKLALASVSDLRRARQWCENIEKLQGNCKMPRFIIGVLGDTGSGKSSAINAVLDEERVVPTNCMRACTAVITEISWNTSDDPTKKYRAEVEFITQAEWTTEVIALHRDILDHNGNLSPDIRNADSDAGTAYAVLKSVYPTHTDEQLKTVDPAVLANFSRVREVIGKTRIVEEAECHTFYSKIQAFVDSEEKRLHVGLDTSNLESREPTMAFWPLIKVVRVYLKSEVVSTGVVLVDLPGGRDSNATRAAVAAKYVKECSRLWVVAPITRAVDDKTAKTLMGDHFKQQLKYDGTYANITFICTKADDIGLDEAASSLGLEGFIAKEEQRRTAIKSNSDVKKKELVNLEAEKSAVQERYTNVAKDLDTWQGLHRQVIKGQKTFPPMESPRKRKRLRPDSPKNSPVSKKMKKEPGLSDTDDSSDDDSDVVDEQLADDNQEEPLTAEEARKNVDELKAMKRSVREEKREITKKIAQLKTDIKDLNIQHKNIKTSMYQKCVQGRNLYSREAIKEDFAFGLKELDEELLADQQHDPQEQSQTEVPDYEKIGKDLPVFCISSRGYQQMRGRMKKDQRVVGFTTLEETEVPGLRNHTLDLAAAIQACHFRHHISEVCRMLGALDLFVAGDTANLKLSDKEKEAETKNLETALAKLGKALGEVVSRCIAECKTTIRTKILKRTGKAVSNAIEKALPTAEGWGAKYDEGGLRYMTYRATCRRGGIFKGRAGLKDFNEDLLKPLKSATAHSWDLAFNNRLPMKLATLASSSKQLMDSFHERMKYRRFLMENNNLVNEILVKLLAIQKENMAHIGQKHRKLVQDAQKDANRLFYPTIQGSMQKAYDDCMEQQGNGAFVIMKQLMKDHVEHTQNKMFKDAANKVEDAINDMLKTLEKTIQDDMNALVNGIEEDYVGIIGEIATEADNRARKVLGPALHEFYQKLVITLAPAEEERELTPDAIDVEDAMDTDDGSWHESD</sequence>
<reference evidence="5 6" key="1">
    <citation type="submission" date="2016-11" db="EMBL/GenBank/DDBJ databases">
        <title>Draft Genome Assembly of Colletotrichum chlorophyti a pathogen of herbaceous plants.</title>
        <authorList>
            <person name="Gan P."/>
            <person name="Narusaka M."/>
            <person name="Tsushima A."/>
            <person name="Narusaka Y."/>
            <person name="Takano Y."/>
            <person name="Shirasu K."/>
        </authorList>
    </citation>
    <scope>NUCLEOTIDE SEQUENCE [LARGE SCALE GENOMIC DNA]</scope>
    <source>
        <strain evidence="5 6">NTL11</strain>
    </source>
</reference>
<organism evidence="5 6">
    <name type="scientific">Colletotrichum chlorophyti</name>
    <dbReference type="NCBI Taxonomy" id="708187"/>
    <lineage>
        <taxon>Eukaryota</taxon>
        <taxon>Fungi</taxon>
        <taxon>Dikarya</taxon>
        <taxon>Ascomycota</taxon>
        <taxon>Pezizomycotina</taxon>
        <taxon>Sordariomycetes</taxon>
        <taxon>Hypocreomycetidae</taxon>
        <taxon>Glomerellales</taxon>
        <taxon>Glomerellaceae</taxon>
        <taxon>Colletotrichum</taxon>
    </lineage>
</organism>
<keyword evidence="1" id="KW-0175">Coiled coil</keyword>
<protein>
    <submittedName>
        <fullName evidence="5">Nuclear GTPase SLIP-GC 4</fullName>
    </submittedName>
</protein>
<dbReference type="PANTHER" id="PTHR36681">
    <property type="entry name" value="NUCLEAR GTPASE, GERMINAL CENTER-ASSOCIATED, TANDEM DUPLICATE 3"/>
    <property type="match status" value="1"/>
</dbReference>
<accession>A0A1Q8RC65</accession>
<evidence type="ECO:0000256" key="1">
    <source>
        <dbReference type="SAM" id="Coils"/>
    </source>
</evidence>
<dbReference type="STRING" id="708187.A0A1Q8RC65"/>
<dbReference type="InterPro" id="IPR027417">
    <property type="entry name" value="P-loop_NTPase"/>
</dbReference>
<name>A0A1Q8RC65_9PEZI</name>
<dbReference type="InterPro" id="IPR056024">
    <property type="entry name" value="DUF7605"/>
</dbReference>
<dbReference type="Pfam" id="PF00350">
    <property type="entry name" value="Dynamin_N"/>
    <property type="match status" value="1"/>
</dbReference>
<feature type="compositionally biased region" description="Acidic residues" evidence="2">
    <location>
        <begin position="459"/>
        <end position="470"/>
    </location>
</feature>
<evidence type="ECO:0000256" key="2">
    <source>
        <dbReference type="SAM" id="MobiDB-lite"/>
    </source>
</evidence>
<feature type="coiled-coil region" evidence="1">
    <location>
        <begin position="380"/>
        <end position="407"/>
    </location>
</feature>
<dbReference type="InterPro" id="IPR045063">
    <property type="entry name" value="Dynamin_N"/>
</dbReference>
<feature type="domain" description="DUF7605" evidence="4">
    <location>
        <begin position="744"/>
        <end position="903"/>
    </location>
</feature>
<feature type="coiled-coil region" evidence="1">
    <location>
        <begin position="486"/>
        <end position="534"/>
    </location>
</feature>
<comment type="caution">
    <text evidence="5">The sequence shown here is derived from an EMBL/GenBank/DDBJ whole genome shotgun (WGS) entry which is preliminary data.</text>
</comment>
<evidence type="ECO:0000313" key="5">
    <source>
        <dbReference type="EMBL" id="OLN81839.1"/>
    </source>
</evidence>
<dbReference type="Pfam" id="PF24564">
    <property type="entry name" value="DUF7605"/>
    <property type="match status" value="1"/>
</dbReference>
<dbReference type="PANTHER" id="PTHR36681:SF3">
    <property type="entry name" value="NUCLEAR GTPASE, GERMINAL CENTER-ASSOCIATED, TANDEM DUPLICATE 3"/>
    <property type="match status" value="1"/>
</dbReference>